<protein>
    <submittedName>
        <fullName evidence="1">Ferritin-like domain-containing protein</fullName>
    </submittedName>
</protein>
<dbReference type="CDD" id="cd00657">
    <property type="entry name" value="Ferritin_like"/>
    <property type="match status" value="1"/>
</dbReference>
<sequence>MKTQNPSDSVLARRRILQGLATVTAASALTACGLNERTNSQNQVNPIDRAREAGALNTLVAAEYVTVDAYTQGAVILTAARDDTSRPQEERDLAALALALATQFQEDHTAHAALLSETVSRLGATPVRADEVSFTPPPNFRPSVGNVLKLAANEERRSAMTFNRVLKGIQTPDSRFILASIEGVDTQHFMVLKALIEALVDVTPALDAAQVVPQPFVASTVSLGGGNGLEEQPDLAVNDQG</sequence>
<dbReference type="PROSITE" id="PS51257">
    <property type="entry name" value="PROKAR_LIPOPROTEIN"/>
    <property type="match status" value="1"/>
</dbReference>
<dbReference type="SUPFAM" id="SSF47240">
    <property type="entry name" value="Ferritin-like"/>
    <property type="match status" value="1"/>
</dbReference>
<name>A0A540X4W6_9BACT</name>
<dbReference type="Pfam" id="PF13668">
    <property type="entry name" value="Ferritin_2"/>
    <property type="match status" value="1"/>
</dbReference>
<keyword evidence="2" id="KW-1185">Reference proteome</keyword>
<evidence type="ECO:0000313" key="1">
    <source>
        <dbReference type="EMBL" id="TQF16292.1"/>
    </source>
</evidence>
<dbReference type="InterPro" id="IPR012347">
    <property type="entry name" value="Ferritin-like"/>
</dbReference>
<dbReference type="OrthoDB" id="5381842at2"/>
<dbReference type="EMBL" id="VIFM01000026">
    <property type="protein sequence ID" value="TQF16292.1"/>
    <property type="molecule type" value="Genomic_DNA"/>
</dbReference>
<dbReference type="AlphaFoldDB" id="A0A540X4W6"/>
<reference evidence="1 2" key="1">
    <citation type="submission" date="2019-06" db="EMBL/GenBank/DDBJ databases">
        <authorList>
            <person name="Livingstone P."/>
            <person name="Whitworth D."/>
        </authorList>
    </citation>
    <scope>NUCLEOTIDE SEQUENCE [LARGE SCALE GENOMIC DNA]</scope>
    <source>
        <strain evidence="1 2">AM401</strain>
    </source>
</reference>
<accession>A0A540X4W6</accession>
<comment type="caution">
    <text evidence="1">The sequence shown here is derived from an EMBL/GenBank/DDBJ whole genome shotgun (WGS) entry which is preliminary data.</text>
</comment>
<organism evidence="1 2">
    <name type="scientific">Myxococcus llanfairpwllgwyngyllgogerychwyrndrobwllllantysiliogogogochensis</name>
    <dbReference type="NCBI Taxonomy" id="2590453"/>
    <lineage>
        <taxon>Bacteria</taxon>
        <taxon>Pseudomonadati</taxon>
        <taxon>Myxococcota</taxon>
        <taxon>Myxococcia</taxon>
        <taxon>Myxococcales</taxon>
        <taxon>Cystobacterineae</taxon>
        <taxon>Myxococcaceae</taxon>
        <taxon>Myxococcus</taxon>
    </lineage>
</organism>
<dbReference type="RefSeq" id="WP_141642055.1">
    <property type="nucleotide sequence ID" value="NZ_VIFM01000026.1"/>
</dbReference>
<dbReference type="InterPro" id="IPR009078">
    <property type="entry name" value="Ferritin-like_SF"/>
</dbReference>
<dbReference type="Gene3D" id="1.20.1260.10">
    <property type="match status" value="1"/>
</dbReference>
<evidence type="ECO:0000313" key="2">
    <source>
        <dbReference type="Proteomes" id="UP000315369"/>
    </source>
</evidence>
<gene>
    <name evidence="1" type="ORF">FJV41_09190</name>
</gene>
<proteinExistence type="predicted"/>
<dbReference type="Proteomes" id="UP000315369">
    <property type="component" value="Unassembled WGS sequence"/>
</dbReference>